<keyword evidence="4" id="KW-1185">Reference proteome</keyword>
<evidence type="ECO:0000256" key="1">
    <source>
        <dbReference type="SAM" id="Phobius"/>
    </source>
</evidence>
<dbReference type="Gene3D" id="3.60.21.10">
    <property type="match status" value="1"/>
</dbReference>
<dbReference type="InterPro" id="IPR051918">
    <property type="entry name" value="STPP_CPPED1"/>
</dbReference>
<dbReference type="InterPro" id="IPR004843">
    <property type="entry name" value="Calcineurin-like_PHP"/>
</dbReference>
<dbReference type="Proteomes" id="UP000537131">
    <property type="component" value="Unassembled WGS sequence"/>
</dbReference>
<name>A0A7Y0EH76_9CLOT</name>
<dbReference type="SUPFAM" id="SSF56300">
    <property type="entry name" value="Metallo-dependent phosphatases"/>
    <property type="match status" value="1"/>
</dbReference>
<dbReference type="PANTHER" id="PTHR43143:SF1">
    <property type="entry name" value="SERINE_THREONINE-PROTEIN PHOSPHATASE CPPED1"/>
    <property type="match status" value="1"/>
</dbReference>
<organism evidence="3 4">
    <name type="scientific">Clostridium muellerianum</name>
    <dbReference type="NCBI Taxonomy" id="2716538"/>
    <lineage>
        <taxon>Bacteria</taxon>
        <taxon>Bacillati</taxon>
        <taxon>Bacillota</taxon>
        <taxon>Clostridia</taxon>
        <taxon>Eubacteriales</taxon>
        <taxon>Clostridiaceae</taxon>
        <taxon>Clostridium</taxon>
    </lineage>
</organism>
<accession>A0A7Y0EH76</accession>
<dbReference type="RefSeq" id="WP_169298031.1">
    <property type="nucleotide sequence ID" value="NZ_JABBNI010000022.1"/>
</dbReference>
<dbReference type="GO" id="GO:0016787">
    <property type="term" value="F:hydrolase activity"/>
    <property type="evidence" value="ECO:0007669"/>
    <property type="project" value="InterPro"/>
</dbReference>
<evidence type="ECO:0000313" key="3">
    <source>
        <dbReference type="EMBL" id="NMM63425.1"/>
    </source>
</evidence>
<dbReference type="Pfam" id="PF00149">
    <property type="entry name" value="Metallophos"/>
    <property type="match status" value="1"/>
</dbReference>
<protein>
    <submittedName>
        <fullName evidence="3">Metallophosphoesterase</fullName>
    </submittedName>
</protein>
<feature type="domain" description="Calcineurin-like phosphoesterase" evidence="2">
    <location>
        <begin position="55"/>
        <end position="253"/>
    </location>
</feature>
<dbReference type="EMBL" id="JABBNI010000022">
    <property type="protein sequence ID" value="NMM63425.1"/>
    <property type="molecule type" value="Genomic_DNA"/>
</dbReference>
<gene>
    <name evidence="3" type="ORF">HBE96_12190</name>
</gene>
<sequence length="332" mass="37827">MKKLKITGLILIVIILVISWTVYKNKISNKVVHNSKKVVSSTNKEAVPKKEELNFSVLGDVHGNIYKLKNAIGDLHTINANMDALIFNGDNVDQGLKSQYDALKNTLDNKKDILPKIIIKNIGNHEYFDYARGKNNLEDVERLKNMYLDFAGENSIYHDKWIKGYHFISLGSESGNTRKPGSSVNAFLSENQLEWLQLKLAEKHKKGKPIFVFLHQHLETSIEGWIGIEQREELSKILSEYPEVILFTSHTHVLLGVDNVRTDQPFATVHTGAVHYAILPEEGYRLKRIYNESQGLYVEVHGDKVVVKGRDFAKKTWIFSKEIDTGNKIVSK</sequence>
<proteinExistence type="predicted"/>
<evidence type="ECO:0000313" key="4">
    <source>
        <dbReference type="Proteomes" id="UP000537131"/>
    </source>
</evidence>
<dbReference type="InterPro" id="IPR029052">
    <property type="entry name" value="Metallo-depent_PP-like"/>
</dbReference>
<keyword evidence="1" id="KW-0472">Membrane</keyword>
<reference evidence="3 4" key="1">
    <citation type="submission" date="2020-04" db="EMBL/GenBank/DDBJ databases">
        <authorList>
            <person name="Doyle D.A."/>
        </authorList>
    </citation>
    <scope>NUCLEOTIDE SEQUENCE [LARGE SCALE GENOMIC DNA]</scope>
    <source>
        <strain evidence="3 4">P21</strain>
    </source>
</reference>
<reference evidence="3 4" key="2">
    <citation type="submission" date="2020-06" db="EMBL/GenBank/DDBJ databases">
        <title>Complete Genome Sequence of Clostridium muelleri sp. nov. P21T, an Acid-Alcohol Producing Acetogen Isolated from Old Hay.</title>
        <authorList>
            <person name="Duncan K.E."/>
            <person name="Tanner R.S."/>
        </authorList>
    </citation>
    <scope>NUCLEOTIDE SEQUENCE [LARGE SCALE GENOMIC DNA]</scope>
    <source>
        <strain evidence="3 4">P21</strain>
    </source>
</reference>
<keyword evidence="1" id="KW-1133">Transmembrane helix</keyword>
<dbReference type="AlphaFoldDB" id="A0A7Y0EH76"/>
<feature type="transmembrane region" description="Helical" evidence="1">
    <location>
        <begin position="6"/>
        <end position="23"/>
    </location>
</feature>
<keyword evidence="1" id="KW-0812">Transmembrane</keyword>
<evidence type="ECO:0000259" key="2">
    <source>
        <dbReference type="Pfam" id="PF00149"/>
    </source>
</evidence>
<dbReference type="PANTHER" id="PTHR43143">
    <property type="entry name" value="METALLOPHOSPHOESTERASE, CALCINEURIN SUPERFAMILY"/>
    <property type="match status" value="1"/>
</dbReference>
<comment type="caution">
    <text evidence="3">The sequence shown here is derived from an EMBL/GenBank/DDBJ whole genome shotgun (WGS) entry which is preliminary data.</text>
</comment>